<keyword evidence="3" id="KW-0134">Cell wall</keyword>
<comment type="subcellular location">
    <subcellularLocation>
        <location evidence="1">Secreted</location>
        <location evidence="1">Cell wall</location>
    </subcellularLocation>
</comment>
<keyword evidence="3" id="KW-0964">Secreted</keyword>
<keyword evidence="5" id="KW-0063">Aspartyl esterase</keyword>
<dbReference type="GO" id="GO:0045490">
    <property type="term" value="P:pectin catabolic process"/>
    <property type="evidence" value="ECO:0007669"/>
    <property type="project" value="UniProtKB-UniPathway"/>
</dbReference>
<dbReference type="Pfam" id="PF01095">
    <property type="entry name" value="Pectinesterase"/>
    <property type="match status" value="1"/>
</dbReference>
<reference evidence="7 8" key="1">
    <citation type="submission" date="2019-04" db="EMBL/GenBank/DDBJ databases">
        <title>An improved genome assembly and genetic linkage map for asparagus bean, Vigna unguiculata ssp. sesquipedialis.</title>
        <authorList>
            <person name="Xia Q."/>
            <person name="Zhang R."/>
            <person name="Dong Y."/>
        </authorList>
    </citation>
    <scope>NUCLEOTIDE SEQUENCE [LARGE SCALE GENOMIC DNA]</scope>
    <source>
        <tissue evidence="7">Leaf</tissue>
    </source>
</reference>
<dbReference type="InterPro" id="IPR012334">
    <property type="entry name" value="Pectin_lyas_fold"/>
</dbReference>
<evidence type="ECO:0000259" key="6">
    <source>
        <dbReference type="Pfam" id="PF01095"/>
    </source>
</evidence>
<dbReference type="EMBL" id="CP039352">
    <property type="protein sequence ID" value="QCE02278.1"/>
    <property type="molecule type" value="Genomic_DNA"/>
</dbReference>
<evidence type="ECO:0000256" key="4">
    <source>
        <dbReference type="ARBA" id="ARBA00022801"/>
    </source>
</evidence>
<protein>
    <submittedName>
        <fullName evidence="7">Pectinesterase</fullName>
    </submittedName>
</protein>
<evidence type="ECO:0000256" key="5">
    <source>
        <dbReference type="ARBA" id="ARBA00023085"/>
    </source>
</evidence>
<dbReference type="SUPFAM" id="SSF51126">
    <property type="entry name" value="Pectin lyase-like"/>
    <property type="match status" value="1"/>
</dbReference>
<organism evidence="7 8">
    <name type="scientific">Vigna unguiculata</name>
    <name type="common">Cowpea</name>
    <dbReference type="NCBI Taxonomy" id="3917"/>
    <lineage>
        <taxon>Eukaryota</taxon>
        <taxon>Viridiplantae</taxon>
        <taxon>Streptophyta</taxon>
        <taxon>Embryophyta</taxon>
        <taxon>Tracheophyta</taxon>
        <taxon>Spermatophyta</taxon>
        <taxon>Magnoliopsida</taxon>
        <taxon>eudicotyledons</taxon>
        <taxon>Gunneridae</taxon>
        <taxon>Pentapetalae</taxon>
        <taxon>rosids</taxon>
        <taxon>fabids</taxon>
        <taxon>Fabales</taxon>
        <taxon>Fabaceae</taxon>
        <taxon>Papilionoideae</taxon>
        <taxon>50 kb inversion clade</taxon>
        <taxon>NPAAA clade</taxon>
        <taxon>indigoferoid/millettioid clade</taxon>
        <taxon>Phaseoleae</taxon>
        <taxon>Vigna</taxon>
    </lineage>
</organism>
<proteinExistence type="predicted"/>
<dbReference type="UniPathway" id="UPA00545">
    <property type="reaction ID" value="UER00823"/>
</dbReference>
<sequence length="312" mass="34141">MCVSVRPSMHDFSITQPNYEELCGIVDVGHLSHCQCKESTKVAVGNAAGCGKNDDMLVASDMLLQDLQQLAGLNFDMVVASDSSGNFTTVFEVIVAAPVLSSNIFTIKIKAGIYQENVVVPFNKTNLFLVGDGRAITIITAAKNAHECLKALDTATVVVQSISFLATNITFQNSAGPSNEQAVAPTVLGSNSAFYNYEIIGYQDTLYVMQERIPLSGHQNVITVQGRQAANNLGGIIIQNCRIGVTPEFEAVKQNFQTYIGRPWKNYSRTVIMESSMTDIIQPAGWLEWEGTTAGLNTQFYREYKFVRSCVH</sequence>
<evidence type="ECO:0000256" key="1">
    <source>
        <dbReference type="ARBA" id="ARBA00004191"/>
    </source>
</evidence>
<dbReference type="GO" id="GO:0042545">
    <property type="term" value="P:cell wall modification"/>
    <property type="evidence" value="ECO:0007669"/>
    <property type="project" value="InterPro"/>
</dbReference>
<keyword evidence="8" id="KW-1185">Reference proteome</keyword>
<dbReference type="AlphaFoldDB" id="A0A4D6MMR7"/>
<dbReference type="PANTHER" id="PTHR31707">
    <property type="entry name" value="PECTINESTERASE"/>
    <property type="match status" value="1"/>
</dbReference>
<feature type="domain" description="Pectinesterase catalytic" evidence="6">
    <location>
        <begin position="76"/>
        <end position="212"/>
    </location>
</feature>
<evidence type="ECO:0000313" key="7">
    <source>
        <dbReference type="EMBL" id="QCE02278.1"/>
    </source>
</evidence>
<comment type="pathway">
    <text evidence="2">Glycan metabolism; pectin degradation; 2-dehydro-3-deoxy-D-gluconate from pectin: step 1/5.</text>
</comment>
<accession>A0A4D6MMR7</accession>
<gene>
    <name evidence="7" type="ORF">DEO72_LG8g289</name>
</gene>
<dbReference type="GO" id="GO:0030599">
    <property type="term" value="F:pectinesterase activity"/>
    <property type="evidence" value="ECO:0007669"/>
    <property type="project" value="InterPro"/>
</dbReference>
<keyword evidence="4" id="KW-0378">Hydrolase</keyword>
<dbReference type="InterPro" id="IPR000070">
    <property type="entry name" value="Pectinesterase_cat"/>
</dbReference>
<evidence type="ECO:0000256" key="3">
    <source>
        <dbReference type="ARBA" id="ARBA00022512"/>
    </source>
</evidence>
<dbReference type="Gene3D" id="2.160.20.10">
    <property type="entry name" value="Single-stranded right-handed beta-helix, Pectin lyase-like"/>
    <property type="match status" value="2"/>
</dbReference>
<dbReference type="InterPro" id="IPR011050">
    <property type="entry name" value="Pectin_lyase_fold/virulence"/>
</dbReference>
<dbReference type="Proteomes" id="UP000501690">
    <property type="component" value="Linkage Group LG8"/>
</dbReference>
<evidence type="ECO:0000313" key="8">
    <source>
        <dbReference type="Proteomes" id="UP000501690"/>
    </source>
</evidence>
<name>A0A4D6MMR7_VIGUN</name>
<evidence type="ECO:0000256" key="2">
    <source>
        <dbReference type="ARBA" id="ARBA00005184"/>
    </source>
</evidence>